<protein>
    <recommendedName>
        <fullName evidence="2">thiol oxidase</fullName>
        <ecNumber evidence="2">1.8.3.2</ecNumber>
    </recommendedName>
</protein>
<feature type="compositionally biased region" description="Basic residues" evidence="7">
    <location>
        <begin position="1"/>
        <end position="27"/>
    </location>
</feature>
<accession>A0A6C0EIQ0</accession>
<dbReference type="InterPro" id="IPR039799">
    <property type="entry name" value="ALR/ERV"/>
</dbReference>
<keyword evidence="3" id="KW-0285">Flavoprotein</keyword>
<evidence type="ECO:0000256" key="1">
    <source>
        <dbReference type="ARBA" id="ARBA00001974"/>
    </source>
</evidence>
<feature type="domain" description="ERV/ALR sulfhydryl oxidase" evidence="8">
    <location>
        <begin position="50"/>
        <end position="154"/>
    </location>
</feature>
<reference evidence="9" key="1">
    <citation type="journal article" date="2020" name="Nature">
        <title>Giant virus diversity and host interactions through global metagenomics.</title>
        <authorList>
            <person name="Schulz F."/>
            <person name="Roux S."/>
            <person name="Paez-Espino D."/>
            <person name="Jungbluth S."/>
            <person name="Walsh D.A."/>
            <person name="Denef V.J."/>
            <person name="McMahon K.D."/>
            <person name="Konstantinidis K.T."/>
            <person name="Eloe-Fadrosh E.A."/>
            <person name="Kyrpides N.C."/>
            <person name="Woyke T."/>
        </authorList>
    </citation>
    <scope>NUCLEOTIDE SEQUENCE</scope>
    <source>
        <strain evidence="9">GVMAG-M-3300001348-25</strain>
    </source>
</reference>
<dbReference type="PANTHER" id="PTHR12645:SF0">
    <property type="entry name" value="FAD-LINKED SULFHYDRYL OXIDASE ALR"/>
    <property type="match status" value="1"/>
</dbReference>
<organism evidence="9">
    <name type="scientific">viral metagenome</name>
    <dbReference type="NCBI Taxonomy" id="1070528"/>
    <lineage>
        <taxon>unclassified sequences</taxon>
        <taxon>metagenomes</taxon>
        <taxon>organismal metagenomes</taxon>
    </lineage>
</organism>
<dbReference type="Gene3D" id="1.20.120.310">
    <property type="entry name" value="ERV/ALR sulfhydryl oxidase domain"/>
    <property type="match status" value="1"/>
</dbReference>
<evidence type="ECO:0000256" key="4">
    <source>
        <dbReference type="ARBA" id="ARBA00022827"/>
    </source>
</evidence>
<dbReference type="EMBL" id="MN738852">
    <property type="protein sequence ID" value="QHT28169.1"/>
    <property type="molecule type" value="Genomic_DNA"/>
</dbReference>
<dbReference type="InterPro" id="IPR017905">
    <property type="entry name" value="ERV/ALR_sulphydryl_oxidase"/>
</dbReference>
<evidence type="ECO:0000256" key="3">
    <source>
        <dbReference type="ARBA" id="ARBA00022630"/>
    </source>
</evidence>
<dbReference type="SUPFAM" id="SSF69000">
    <property type="entry name" value="FAD-dependent thiol oxidase"/>
    <property type="match status" value="1"/>
</dbReference>
<keyword evidence="4" id="KW-0274">FAD</keyword>
<sequence length="215" mass="25623">MTTKKNKKTITKPKKTMKHRKKNKSSKKVIDLSNDNNNRYFVEEDYVSGDGMLTTVWGPSLWHSLHTISFNYPVEPSKQDKKNYRNFILNLENVLPCKYCRVNLRKNFKRLPITMEHMKSRTAFSRYVYELHEEINIMLNKKSNLSYEDVRERYEHFRARCGKRQKIKVLKTRKTKHKGCTEPLYKIKSKGIVQIVPQTEKCDSIIIDDKCLMKK</sequence>
<dbReference type="InterPro" id="IPR036774">
    <property type="entry name" value="ERV/ALR_sulphydryl_oxid_sf"/>
</dbReference>
<dbReference type="AlphaFoldDB" id="A0A6C0EIQ0"/>
<evidence type="ECO:0000256" key="7">
    <source>
        <dbReference type="SAM" id="MobiDB-lite"/>
    </source>
</evidence>
<dbReference type="PANTHER" id="PTHR12645">
    <property type="entry name" value="ALR/ERV"/>
    <property type="match status" value="1"/>
</dbReference>
<proteinExistence type="predicted"/>
<evidence type="ECO:0000313" key="9">
    <source>
        <dbReference type="EMBL" id="QHT28169.1"/>
    </source>
</evidence>
<feature type="region of interest" description="Disordered" evidence="7">
    <location>
        <begin position="1"/>
        <end position="29"/>
    </location>
</feature>
<evidence type="ECO:0000256" key="5">
    <source>
        <dbReference type="ARBA" id="ARBA00023002"/>
    </source>
</evidence>
<dbReference type="GO" id="GO:0016971">
    <property type="term" value="F:flavin-dependent sulfhydryl oxidase activity"/>
    <property type="evidence" value="ECO:0007669"/>
    <property type="project" value="InterPro"/>
</dbReference>
<dbReference type="GO" id="GO:0005739">
    <property type="term" value="C:mitochondrion"/>
    <property type="evidence" value="ECO:0007669"/>
    <property type="project" value="TreeGrafter"/>
</dbReference>
<evidence type="ECO:0000256" key="2">
    <source>
        <dbReference type="ARBA" id="ARBA00012512"/>
    </source>
</evidence>
<keyword evidence="6" id="KW-1015">Disulfide bond</keyword>
<dbReference type="Pfam" id="PF04777">
    <property type="entry name" value="Evr1_Alr"/>
    <property type="match status" value="1"/>
</dbReference>
<keyword evidence="5" id="KW-0560">Oxidoreductase</keyword>
<dbReference type="GO" id="GO:0050660">
    <property type="term" value="F:flavin adenine dinucleotide binding"/>
    <property type="evidence" value="ECO:0007669"/>
    <property type="project" value="TreeGrafter"/>
</dbReference>
<dbReference type="EC" id="1.8.3.2" evidence="2"/>
<comment type="cofactor">
    <cofactor evidence="1">
        <name>FAD</name>
        <dbReference type="ChEBI" id="CHEBI:57692"/>
    </cofactor>
</comment>
<dbReference type="PROSITE" id="PS51324">
    <property type="entry name" value="ERV_ALR"/>
    <property type="match status" value="1"/>
</dbReference>
<evidence type="ECO:0000259" key="8">
    <source>
        <dbReference type="PROSITE" id="PS51324"/>
    </source>
</evidence>
<name>A0A6C0EIQ0_9ZZZZ</name>
<evidence type="ECO:0000256" key="6">
    <source>
        <dbReference type="ARBA" id="ARBA00023157"/>
    </source>
</evidence>